<evidence type="ECO:0000256" key="1">
    <source>
        <dbReference type="ARBA" id="ARBA00008857"/>
    </source>
</evidence>
<dbReference type="PROSITE" id="PS51898">
    <property type="entry name" value="TYR_RECOMBINASE"/>
    <property type="match status" value="1"/>
</dbReference>
<dbReference type="Gene3D" id="1.10.443.10">
    <property type="entry name" value="Intergrase catalytic core"/>
    <property type="match status" value="1"/>
</dbReference>
<evidence type="ECO:0000259" key="7">
    <source>
        <dbReference type="PROSITE" id="PS51900"/>
    </source>
</evidence>
<evidence type="ECO:0000256" key="5">
    <source>
        <dbReference type="PROSITE-ProRule" id="PRU01248"/>
    </source>
</evidence>
<protein>
    <submittedName>
        <fullName evidence="8">Prophage phiRv2 integrase</fullName>
    </submittedName>
</protein>
<evidence type="ECO:0000256" key="4">
    <source>
        <dbReference type="ARBA" id="ARBA00023172"/>
    </source>
</evidence>
<dbReference type="RefSeq" id="WP_190028716.1">
    <property type="nucleotide sequence ID" value="NZ_BMUU01000012.1"/>
</dbReference>
<reference evidence="9" key="1">
    <citation type="journal article" date="2019" name="Int. J. Syst. Evol. Microbiol.">
        <title>The Global Catalogue of Microorganisms (GCM) 10K type strain sequencing project: providing services to taxonomists for standard genome sequencing and annotation.</title>
        <authorList>
            <consortium name="The Broad Institute Genomics Platform"/>
            <consortium name="The Broad Institute Genome Sequencing Center for Infectious Disease"/>
            <person name="Wu L."/>
            <person name="Ma J."/>
        </authorList>
    </citation>
    <scope>NUCLEOTIDE SEQUENCE [LARGE SCALE GENOMIC DNA]</scope>
    <source>
        <strain evidence="9">JCM 4594</strain>
    </source>
</reference>
<dbReference type="CDD" id="cd01189">
    <property type="entry name" value="INT_ICEBs1_C_like"/>
    <property type="match status" value="1"/>
</dbReference>
<dbReference type="Pfam" id="PF26003">
    <property type="entry name" value="Integrase_N_phage"/>
    <property type="match status" value="1"/>
</dbReference>
<keyword evidence="4" id="KW-0233">DNA recombination</keyword>
<dbReference type="PROSITE" id="PS51900">
    <property type="entry name" value="CB"/>
    <property type="match status" value="1"/>
</dbReference>
<dbReference type="Pfam" id="PF14659">
    <property type="entry name" value="Phage_int_SAM_3"/>
    <property type="match status" value="1"/>
</dbReference>
<dbReference type="InterPro" id="IPR058717">
    <property type="entry name" value="Phage_L5_Integrase_N"/>
</dbReference>
<dbReference type="Proteomes" id="UP000600946">
    <property type="component" value="Unassembled WGS sequence"/>
</dbReference>
<dbReference type="Gene3D" id="1.10.150.130">
    <property type="match status" value="1"/>
</dbReference>
<dbReference type="PANTHER" id="PTHR30349:SF64">
    <property type="entry name" value="PROPHAGE INTEGRASE INTD-RELATED"/>
    <property type="match status" value="1"/>
</dbReference>
<dbReference type="Pfam" id="PF00589">
    <property type="entry name" value="Phage_integrase"/>
    <property type="match status" value="1"/>
</dbReference>
<dbReference type="InterPro" id="IPR011010">
    <property type="entry name" value="DNA_brk_join_enz"/>
</dbReference>
<dbReference type="InterPro" id="IPR013762">
    <property type="entry name" value="Integrase-like_cat_sf"/>
</dbReference>
<organism evidence="8 9">
    <name type="scientific">Streptomyces xanthochromogenes</name>
    <dbReference type="NCBI Taxonomy" id="67384"/>
    <lineage>
        <taxon>Bacteria</taxon>
        <taxon>Bacillati</taxon>
        <taxon>Actinomycetota</taxon>
        <taxon>Actinomycetes</taxon>
        <taxon>Kitasatosporales</taxon>
        <taxon>Streptomycetaceae</taxon>
        <taxon>Streptomyces</taxon>
    </lineage>
</organism>
<dbReference type="InterPro" id="IPR004107">
    <property type="entry name" value="Integrase_SAM-like_N"/>
</dbReference>
<gene>
    <name evidence="8" type="ORF">GCM10010326_59800</name>
</gene>
<feature type="domain" description="Tyr recombinase" evidence="6">
    <location>
        <begin position="171"/>
        <end position="359"/>
    </location>
</feature>
<evidence type="ECO:0000313" key="8">
    <source>
        <dbReference type="EMBL" id="GGY57234.1"/>
    </source>
</evidence>
<comment type="caution">
    <text evidence="8">The sequence shown here is derived from an EMBL/GenBank/DDBJ whole genome shotgun (WGS) entry which is preliminary data.</text>
</comment>
<dbReference type="EMBL" id="BMUU01000012">
    <property type="protein sequence ID" value="GGY57234.1"/>
    <property type="molecule type" value="Genomic_DNA"/>
</dbReference>
<evidence type="ECO:0000313" key="9">
    <source>
        <dbReference type="Proteomes" id="UP000600946"/>
    </source>
</evidence>
<proteinExistence type="inferred from homology"/>
<keyword evidence="2" id="KW-0229">DNA integration</keyword>
<sequence length="374" mass="42027">MANKQGRRRRFGSVRQLASGRWQARFRDPGTGQLRSAEDTYATKTDAEVALTHIEADITRGQWADPDSGKVQFGEYVDAWLKDRKLSERTRERHEAVIRLYLRPTFGRRPLSSITTAQVRSWRTAALEQTGEPTVVKAYQILRAILNTAVDDELIRRNPCRIKGADQYDVPERPVLTVPEVYAVADALASRYRLLVLLAAFTGLRFGELASLRRRDIDIEHATLTVRRAQAEMQTGALFDKAPKSNAGIRPVAFPTELLPDIRRHLDIYAGSGRDGHVFVGSKGGQLRRSNFRDDWTTAVKKAGVTSGVHFHDLRHTGNTLAASGASLRELMTRMGHSTSRAALIYQHMVDGRDREIADRLGLMIREARDDNDT</sequence>
<dbReference type="InterPro" id="IPR044068">
    <property type="entry name" value="CB"/>
</dbReference>
<comment type="similarity">
    <text evidence="1">Belongs to the 'phage' integrase family.</text>
</comment>
<keyword evidence="3 5" id="KW-0238">DNA-binding</keyword>
<dbReference type="InterPro" id="IPR002104">
    <property type="entry name" value="Integrase_catalytic"/>
</dbReference>
<dbReference type="GeneID" id="96293883"/>
<feature type="domain" description="Core-binding (CB)" evidence="7">
    <location>
        <begin position="71"/>
        <end position="150"/>
    </location>
</feature>
<evidence type="ECO:0000256" key="2">
    <source>
        <dbReference type="ARBA" id="ARBA00022908"/>
    </source>
</evidence>
<dbReference type="InterPro" id="IPR050090">
    <property type="entry name" value="Tyrosine_recombinase_XerCD"/>
</dbReference>
<evidence type="ECO:0000256" key="3">
    <source>
        <dbReference type="ARBA" id="ARBA00023125"/>
    </source>
</evidence>
<accession>A0ABQ3AKR4</accession>
<name>A0ABQ3AKR4_9ACTN</name>
<dbReference type="PANTHER" id="PTHR30349">
    <property type="entry name" value="PHAGE INTEGRASE-RELATED"/>
    <property type="match status" value="1"/>
</dbReference>
<dbReference type="SUPFAM" id="SSF56349">
    <property type="entry name" value="DNA breaking-rejoining enzymes"/>
    <property type="match status" value="1"/>
</dbReference>
<keyword evidence="9" id="KW-1185">Reference proteome</keyword>
<evidence type="ECO:0000259" key="6">
    <source>
        <dbReference type="PROSITE" id="PS51898"/>
    </source>
</evidence>
<dbReference type="InterPro" id="IPR010998">
    <property type="entry name" value="Integrase_recombinase_N"/>
</dbReference>